<sequence>MTQQTPSVPVSAVKVVKGTVDEVETEAVSKALSTIVDEAAAAAAAAAANTTEARETARRAARTHARGMWGTPAESLRGVSGFNPTGFRG</sequence>
<organism evidence="2 3">
    <name type="scientific">Candidatus Corynebacterium avicola</name>
    <dbReference type="NCBI Taxonomy" id="2838527"/>
    <lineage>
        <taxon>Bacteria</taxon>
        <taxon>Bacillati</taxon>
        <taxon>Actinomycetota</taxon>
        <taxon>Actinomycetes</taxon>
        <taxon>Mycobacteriales</taxon>
        <taxon>Corynebacteriaceae</taxon>
        <taxon>Corynebacterium</taxon>
    </lineage>
</organism>
<accession>A0A9D1ULC9</accession>
<gene>
    <name evidence="2" type="ORF">H9870_11150</name>
</gene>
<evidence type="ECO:0000256" key="1">
    <source>
        <dbReference type="SAM" id="MobiDB-lite"/>
    </source>
</evidence>
<reference evidence="2" key="2">
    <citation type="submission" date="2021-04" db="EMBL/GenBank/DDBJ databases">
        <authorList>
            <person name="Gilroy R."/>
        </authorList>
    </citation>
    <scope>NUCLEOTIDE SEQUENCE</scope>
    <source>
        <strain evidence="2">CHK32-1732</strain>
    </source>
</reference>
<evidence type="ECO:0000313" key="3">
    <source>
        <dbReference type="Proteomes" id="UP000824190"/>
    </source>
</evidence>
<protein>
    <recommendedName>
        <fullName evidence="4">Acyl-CoA carboxylase subunit epsilon</fullName>
    </recommendedName>
</protein>
<comment type="caution">
    <text evidence="2">The sequence shown here is derived from an EMBL/GenBank/DDBJ whole genome shotgun (WGS) entry which is preliminary data.</text>
</comment>
<reference evidence="2" key="1">
    <citation type="journal article" date="2021" name="PeerJ">
        <title>Extensive microbial diversity within the chicken gut microbiome revealed by metagenomics and culture.</title>
        <authorList>
            <person name="Gilroy R."/>
            <person name="Ravi A."/>
            <person name="Getino M."/>
            <person name="Pursley I."/>
            <person name="Horton D.L."/>
            <person name="Alikhan N.F."/>
            <person name="Baker D."/>
            <person name="Gharbi K."/>
            <person name="Hall N."/>
            <person name="Watson M."/>
            <person name="Adriaenssens E.M."/>
            <person name="Foster-Nyarko E."/>
            <person name="Jarju S."/>
            <person name="Secka A."/>
            <person name="Antonio M."/>
            <person name="Oren A."/>
            <person name="Chaudhuri R.R."/>
            <person name="La Ragione R."/>
            <person name="Hildebrand F."/>
            <person name="Pallen M.J."/>
        </authorList>
    </citation>
    <scope>NUCLEOTIDE SEQUENCE</scope>
    <source>
        <strain evidence="2">CHK32-1732</strain>
    </source>
</reference>
<evidence type="ECO:0000313" key="2">
    <source>
        <dbReference type="EMBL" id="HIW92204.1"/>
    </source>
</evidence>
<dbReference type="AlphaFoldDB" id="A0A9D1ULC9"/>
<dbReference type="EMBL" id="DXGC01000092">
    <property type="protein sequence ID" value="HIW92204.1"/>
    <property type="molecule type" value="Genomic_DNA"/>
</dbReference>
<proteinExistence type="predicted"/>
<evidence type="ECO:0008006" key="4">
    <source>
        <dbReference type="Google" id="ProtNLM"/>
    </source>
</evidence>
<dbReference type="Proteomes" id="UP000824190">
    <property type="component" value="Unassembled WGS sequence"/>
</dbReference>
<name>A0A9D1ULC9_9CORY</name>
<feature type="region of interest" description="Disordered" evidence="1">
    <location>
        <begin position="49"/>
        <end position="89"/>
    </location>
</feature>